<organism evidence="1 2">
    <name type="scientific">Candidatus Collierbacteria bacterium GW2011_GWA2_46_26</name>
    <dbReference type="NCBI Taxonomy" id="1618381"/>
    <lineage>
        <taxon>Bacteria</taxon>
        <taxon>Candidatus Collieribacteriota</taxon>
    </lineage>
</organism>
<reference evidence="1 2" key="1">
    <citation type="journal article" date="2015" name="Nature">
        <title>rRNA introns, odd ribosomes, and small enigmatic genomes across a large radiation of phyla.</title>
        <authorList>
            <person name="Brown C.T."/>
            <person name="Hug L.A."/>
            <person name="Thomas B.C."/>
            <person name="Sharon I."/>
            <person name="Castelle C.J."/>
            <person name="Singh A."/>
            <person name="Wilkins M.J."/>
            <person name="Williams K.H."/>
            <person name="Banfield J.F."/>
        </authorList>
    </citation>
    <scope>NUCLEOTIDE SEQUENCE [LARGE SCALE GENOMIC DNA]</scope>
</reference>
<accession>A0A0G1SJI4</accession>
<sequence>MWRYWRTISGLASAVITEVFICSSNEGKAEKIKGSSGLGMVSLVWLSVEAPRINVFCPPSFLKKEVFRPKATRDVIRKRASRYKNLFAIS</sequence>
<comment type="caution">
    <text evidence="1">The sequence shown here is derived from an EMBL/GenBank/DDBJ whole genome shotgun (WGS) entry which is preliminary data.</text>
</comment>
<dbReference type="AlphaFoldDB" id="A0A0G1SJI4"/>
<dbReference type="Proteomes" id="UP000034794">
    <property type="component" value="Unassembled WGS sequence"/>
</dbReference>
<proteinExistence type="predicted"/>
<gene>
    <name evidence="1" type="ORF">UX47_C0003G0023</name>
</gene>
<evidence type="ECO:0000313" key="2">
    <source>
        <dbReference type="Proteomes" id="UP000034794"/>
    </source>
</evidence>
<name>A0A0G1SJI4_9BACT</name>
<evidence type="ECO:0000313" key="1">
    <source>
        <dbReference type="EMBL" id="KKU33500.1"/>
    </source>
</evidence>
<dbReference type="EMBL" id="LCMI01000003">
    <property type="protein sequence ID" value="KKU33500.1"/>
    <property type="molecule type" value="Genomic_DNA"/>
</dbReference>
<protein>
    <submittedName>
        <fullName evidence="1">Uncharacterized protein</fullName>
    </submittedName>
</protein>